<feature type="region of interest" description="Disordered" evidence="1">
    <location>
        <begin position="386"/>
        <end position="408"/>
    </location>
</feature>
<dbReference type="PANTHER" id="PTHR45947:SF3">
    <property type="entry name" value="SULFOQUINOVOSYL TRANSFERASE SQD2"/>
    <property type="match status" value="1"/>
</dbReference>
<evidence type="ECO:0000313" key="4">
    <source>
        <dbReference type="EMBL" id="MBO3271818.1"/>
    </source>
</evidence>
<sequence length="408" mass="44795">MNILLTSLMVPGAPSGVRVHYERLAEQLQREGHTVTVVTQASLRPAVRRAIGAFRRALGLFGQAGARMGIELGFVAEIYFAIDRTARYDVVNAQDVSSGWAARLALRDQAPVVVTGHFNDHPSEELVHQLHLSGRTARALHRWYTFLLQKTRYFIGVSDYVLQRTLPWLPADAQATVVYNGVDMTPPAAPALPAGVPDLRAMFPGRAIILNVGQLEPRKNQRYLVQVADALRQQYADFVLVLVGKGEDEEHLRQQITAASLEQHVVLLGYHREIMALLRTADLYVHAATRENCPLVLLEAMATECPAVALAVGGIPELLAPTPEALVPVATPPAELAGRLQNLLTNPAELEQLRQRQHAFGRTHFDAHVMLANTLAFFKQARQLPDPTANRSAKATTPAQPLPAVEAH</sequence>
<dbReference type="Pfam" id="PF00534">
    <property type="entry name" value="Glycos_transf_1"/>
    <property type="match status" value="1"/>
</dbReference>
<organism evidence="4 5">
    <name type="scientific">Hymenobacter defluvii</name>
    <dbReference type="NCBI Taxonomy" id="2054411"/>
    <lineage>
        <taxon>Bacteria</taxon>
        <taxon>Pseudomonadati</taxon>
        <taxon>Bacteroidota</taxon>
        <taxon>Cytophagia</taxon>
        <taxon>Cytophagales</taxon>
        <taxon>Hymenobacteraceae</taxon>
        <taxon>Hymenobacter</taxon>
    </lineage>
</organism>
<protein>
    <submittedName>
        <fullName evidence="4">Glycosyltransferase family 4 protein</fullName>
    </submittedName>
</protein>
<reference evidence="4 5" key="1">
    <citation type="submission" date="2021-03" db="EMBL/GenBank/DDBJ databases">
        <authorList>
            <person name="Kim M.K."/>
        </authorList>
    </citation>
    <scope>NUCLEOTIDE SEQUENCE [LARGE SCALE GENOMIC DNA]</scope>
    <source>
        <strain evidence="4 5">BT507</strain>
    </source>
</reference>
<dbReference type="PANTHER" id="PTHR45947">
    <property type="entry name" value="SULFOQUINOVOSYL TRANSFERASE SQD2"/>
    <property type="match status" value="1"/>
</dbReference>
<feature type="domain" description="Glycosyl transferase family 1" evidence="2">
    <location>
        <begin position="205"/>
        <end position="356"/>
    </location>
</feature>
<name>A0ABS3TDU3_9BACT</name>
<gene>
    <name evidence="4" type="ORF">J4D97_14250</name>
</gene>
<dbReference type="InterPro" id="IPR001296">
    <property type="entry name" value="Glyco_trans_1"/>
</dbReference>
<accession>A0ABS3TDU3</accession>
<dbReference type="RefSeq" id="WP_208308121.1">
    <property type="nucleotide sequence ID" value="NZ_JAGETX010000007.1"/>
</dbReference>
<dbReference type="InterPro" id="IPR028098">
    <property type="entry name" value="Glyco_trans_4-like_N"/>
</dbReference>
<dbReference type="InterPro" id="IPR050194">
    <property type="entry name" value="Glycosyltransferase_grp1"/>
</dbReference>
<comment type="caution">
    <text evidence="4">The sequence shown here is derived from an EMBL/GenBank/DDBJ whole genome shotgun (WGS) entry which is preliminary data.</text>
</comment>
<dbReference type="EMBL" id="JAGETX010000007">
    <property type="protein sequence ID" value="MBO3271818.1"/>
    <property type="molecule type" value="Genomic_DNA"/>
</dbReference>
<feature type="domain" description="Glycosyltransferase subfamily 4-like N-terminal" evidence="3">
    <location>
        <begin position="15"/>
        <end position="184"/>
    </location>
</feature>
<evidence type="ECO:0000313" key="5">
    <source>
        <dbReference type="Proteomes" id="UP000670527"/>
    </source>
</evidence>
<dbReference type="Gene3D" id="3.40.50.2000">
    <property type="entry name" value="Glycogen Phosphorylase B"/>
    <property type="match status" value="2"/>
</dbReference>
<dbReference type="SUPFAM" id="SSF53756">
    <property type="entry name" value="UDP-Glycosyltransferase/glycogen phosphorylase"/>
    <property type="match status" value="1"/>
</dbReference>
<evidence type="ECO:0000259" key="2">
    <source>
        <dbReference type="Pfam" id="PF00534"/>
    </source>
</evidence>
<evidence type="ECO:0000256" key="1">
    <source>
        <dbReference type="SAM" id="MobiDB-lite"/>
    </source>
</evidence>
<dbReference type="Pfam" id="PF13439">
    <property type="entry name" value="Glyco_transf_4"/>
    <property type="match status" value="1"/>
</dbReference>
<dbReference type="CDD" id="cd03801">
    <property type="entry name" value="GT4_PimA-like"/>
    <property type="match status" value="1"/>
</dbReference>
<dbReference type="Proteomes" id="UP000670527">
    <property type="component" value="Unassembled WGS sequence"/>
</dbReference>
<proteinExistence type="predicted"/>
<feature type="compositionally biased region" description="Polar residues" evidence="1">
    <location>
        <begin position="389"/>
        <end position="399"/>
    </location>
</feature>
<keyword evidence="5" id="KW-1185">Reference proteome</keyword>
<evidence type="ECO:0000259" key="3">
    <source>
        <dbReference type="Pfam" id="PF13439"/>
    </source>
</evidence>